<sequence length="123" mass="12877">MAETPSPTPSGRLSKRTQIALAAFCTLVMLYSVVIAGQILLGVLACGFVVTAVVAYKLVGAFYRFVAATERIAGALESREGTGRSTGPNSPSGAVRAARSDDSRGQTDDASGDRSRDHAADRW</sequence>
<dbReference type="AlphaFoldDB" id="M0CUG8"/>
<comment type="caution">
    <text evidence="3">The sequence shown here is derived from an EMBL/GenBank/DDBJ whole genome shotgun (WGS) entry which is preliminary data.</text>
</comment>
<dbReference type="InterPro" id="IPR058379">
    <property type="entry name" value="DUF8066"/>
</dbReference>
<feature type="region of interest" description="Disordered" evidence="1">
    <location>
        <begin position="76"/>
        <end position="123"/>
    </location>
</feature>
<keyword evidence="2" id="KW-0472">Membrane</keyword>
<dbReference type="Proteomes" id="UP000011513">
    <property type="component" value="Unassembled WGS sequence"/>
</dbReference>
<evidence type="ECO:0000256" key="1">
    <source>
        <dbReference type="SAM" id="MobiDB-lite"/>
    </source>
</evidence>
<dbReference type="Pfam" id="PF26262">
    <property type="entry name" value="DUF8066"/>
    <property type="match status" value="1"/>
</dbReference>
<dbReference type="RefSeq" id="WP_008390395.1">
    <property type="nucleotide sequence ID" value="NZ_AOIV01000045.1"/>
</dbReference>
<feature type="compositionally biased region" description="Polar residues" evidence="1">
    <location>
        <begin position="83"/>
        <end position="92"/>
    </location>
</feature>
<dbReference type="eggNOG" id="arCOG08937">
    <property type="taxonomic scope" value="Archaea"/>
</dbReference>
<keyword evidence="4" id="KW-1185">Reference proteome</keyword>
<gene>
    <name evidence="3" type="ORF">C474_21416</name>
</gene>
<organism evidence="3 4">
    <name type="scientific">Halogeometricum pallidum JCM 14848</name>
    <dbReference type="NCBI Taxonomy" id="1227487"/>
    <lineage>
        <taxon>Archaea</taxon>
        <taxon>Methanobacteriati</taxon>
        <taxon>Methanobacteriota</taxon>
        <taxon>Stenosarchaea group</taxon>
        <taxon>Halobacteria</taxon>
        <taxon>Halobacteriales</taxon>
        <taxon>Haloferacaceae</taxon>
        <taxon>Halogeometricum</taxon>
    </lineage>
</organism>
<accession>M0CUG8</accession>
<feature type="transmembrane region" description="Helical" evidence="2">
    <location>
        <begin position="20"/>
        <end position="41"/>
    </location>
</feature>
<evidence type="ECO:0000256" key="2">
    <source>
        <dbReference type="SAM" id="Phobius"/>
    </source>
</evidence>
<feature type="transmembrane region" description="Helical" evidence="2">
    <location>
        <begin position="47"/>
        <end position="66"/>
    </location>
</feature>
<name>M0CUG8_HALPD</name>
<evidence type="ECO:0000313" key="4">
    <source>
        <dbReference type="Proteomes" id="UP000011513"/>
    </source>
</evidence>
<evidence type="ECO:0000313" key="3">
    <source>
        <dbReference type="EMBL" id="ELZ26298.1"/>
    </source>
</evidence>
<feature type="compositionally biased region" description="Basic and acidic residues" evidence="1">
    <location>
        <begin position="98"/>
        <end position="123"/>
    </location>
</feature>
<keyword evidence="2" id="KW-1133">Transmembrane helix</keyword>
<keyword evidence="2" id="KW-0812">Transmembrane</keyword>
<reference evidence="3 4" key="1">
    <citation type="journal article" date="2014" name="PLoS Genet.">
        <title>Phylogenetically driven sequencing of extremely halophilic archaea reveals strategies for static and dynamic osmo-response.</title>
        <authorList>
            <person name="Becker E.A."/>
            <person name="Seitzer P.M."/>
            <person name="Tritt A."/>
            <person name="Larsen D."/>
            <person name="Krusor M."/>
            <person name="Yao A.I."/>
            <person name="Wu D."/>
            <person name="Madern D."/>
            <person name="Eisen J.A."/>
            <person name="Darling A.E."/>
            <person name="Facciotti M.T."/>
        </authorList>
    </citation>
    <scope>NUCLEOTIDE SEQUENCE [LARGE SCALE GENOMIC DNA]</scope>
    <source>
        <strain evidence="3 4">JCM 14848</strain>
    </source>
</reference>
<proteinExistence type="predicted"/>
<dbReference type="EMBL" id="AOIV01000045">
    <property type="protein sequence ID" value="ELZ26298.1"/>
    <property type="molecule type" value="Genomic_DNA"/>
</dbReference>
<protein>
    <submittedName>
        <fullName evidence="3">Uncharacterized protein</fullName>
    </submittedName>
</protein>
<dbReference type="InParanoid" id="M0CUG8"/>